<keyword evidence="2 4" id="KW-0694">RNA-binding</keyword>
<feature type="domain" description="RRM" evidence="6">
    <location>
        <begin position="7"/>
        <end position="83"/>
    </location>
</feature>
<proteinExistence type="predicted"/>
<name>A0AAW1DB88_9HEMI</name>
<organism evidence="7 8">
    <name type="scientific">Rhynocoris fuscipes</name>
    <dbReference type="NCBI Taxonomy" id="488301"/>
    <lineage>
        <taxon>Eukaryota</taxon>
        <taxon>Metazoa</taxon>
        <taxon>Ecdysozoa</taxon>
        <taxon>Arthropoda</taxon>
        <taxon>Hexapoda</taxon>
        <taxon>Insecta</taxon>
        <taxon>Pterygota</taxon>
        <taxon>Neoptera</taxon>
        <taxon>Paraneoptera</taxon>
        <taxon>Hemiptera</taxon>
        <taxon>Heteroptera</taxon>
        <taxon>Panheteroptera</taxon>
        <taxon>Cimicomorpha</taxon>
        <taxon>Reduviidae</taxon>
        <taxon>Harpactorinae</taxon>
        <taxon>Harpactorini</taxon>
        <taxon>Rhynocoris</taxon>
    </lineage>
</organism>
<dbReference type="AlphaFoldDB" id="A0AAW1DB88"/>
<keyword evidence="3" id="KW-0539">Nucleus</keyword>
<dbReference type="PANTHER" id="PTHR13798">
    <property type="entry name" value="RNA BINDING MOTIF RBM PROTEIN -RELATED"/>
    <property type="match status" value="1"/>
</dbReference>
<dbReference type="InterPro" id="IPR035979">
    <property type="entry name" value="RBD_domain_sf"/>
</dbReference>
<evidence type="ECO:0000256" key="4">
    <source>
        <dbReference type="PROSITE-ProRule" id="PRU00176"/>
    </source>
</evidence>
<feature type="compositionally biased region" description="Polar residues" evidence="5">
    <location>
        <begin position="264"/>
        <end position="273"/>
    </location>
</feature>
<feature type="compositionally biased region" description="Basic residues" evidence="5">
    <location>
        <begin position="230"/>
        <end position="245"/>
    </location>
</feature>
<dbReference type="InterPro" id="IPR052285">
    <property type="entry name" value="NEXT_complex_subunit"/>
</dbReference>
<dbReference type="GO" id="GO:0000381">
    <property type="term" value="P:regulation of alternative mRNA splicing, via spliceosome"/>
    <property type="evidence" value="ECO:0007669"/>
    <property type="project" value="TreeGrafter"/>
</dbReference>
<dbReference type="InterPro" id="IPR012677">
    <property type="entry name" value="Nucleotide-bd_a/b_plait_sf"/>
</dbReference>
<feature type="region of interest" description="Disordered" evidence="5">
    <location>
        <begin position="107"/>
        <end position="131"/>
    </location>
</feature>
<evidence type="ECO:0000256" key="3">
    <source>
        <dbReference type="ARBA" id="ARBA00023242"/>
    </source>
</evidence>
<dbReference type="Gene3D" id="3.30.70.330">
    <property type="match status" value="1"/>
</dbReference>
<evidence type="ECO:0000256" key="1">
    <source>
        <dbReference type="ARBA" id="ARBA00004642"/>
    </source>
</evidence>
<feature type="compositionally biased region" description="Low complexity" evidence="5">
    <location>
        <begin position="254"/>
        <end position="263"/>
    </location>
</feature>
<feature type="compositionally biased region" description="Low complexity" evidence="5">
    <location>
        <begin position="119"/>
        <end position="131"/>
    </location>
</feature>
<accession>A0AAW1DB88</accession>
<evidence type="ECO:0000256" key="2">
    <source>
        <dbReference type="ARBA" id="ARBA00022884"/>
    </source>
</evidence>
<gene>
    <name evidence="7" type="ORF">O3M35_007976</name>
</gene>
<evidence type="ECO:0000256" key="5">
    <source>
        <dbReference type="SAM" id="MobiDB-lite"/>
    </source>
</evidence>
<evidence type="ECO:0000313" key="8">
    <source>
        <dbReference type="Proteomes" id="UP001461498"/>
    </source>
</evidence>
<dbReference type="EMBL" id="JAPXFL010000004">
    <property type="protein sequence ID" value="KAK9508279.1"/>
    <property type="molecule type" value="Genomic_DNA"/>
</dbReference>
<dbReference type="PANTHER" id="PTHR13798:SF11">
    <property type="entry name" value="RNA-BINDING PROTEIN 7-RELATED"/>
    <property type="match status" value="1"/>
</dbReference>
<sequence length="273" mass="30336">MAASENRTLFVGNLSERVTEEILFELFLQAGPLESVRIPTTNGRRRTYGFVEYKHEVSVPYAARLFYQTTLYGRMLQLQLPKGLGRRGPGEMMLNILPNSLKSRLGPPIKHNNYNYTKSSSSSSSSCSPSQVSQAINSASTAKLPSSLPLQIPATAAANRSNNLFMQHKRMPSHLLPSPAKKRIRDQVIERNIIPDSLDLRGIMSGKSNNNAADDTKKKFEKTSDDLRSKIKKKKKKKNKEHSKKPNSTPERLTTTTTTTTTTNSSSAANRGI</sequence>
<reference evidence="7 8" key="1">
    <citation type="submission" date="2022-12" db="EMBL/GenBank/DDBJ databases">
        <title>Chromosome-level genome assembly of true bugs.</title>
        <authorList>
            <person name="Ma L."/>
            <person name="Li H."/>
        </authorList>
    </citation>
    <scope>NUCLEOTIDE SEQUENCE [LARGE SCALE GENOMIC DNA]</scope>
    <source>
        <strain evidence="7">Lab_2022b</strain>
    </source>
</reference>
<dbReference type="GO" id="GO:0005654">
    <property type="term" value="C:nucleoplasm"/>
    <property type="evidence" value="ECO:0007669"/>
    <property type="project" value="UniProtKB-SubCell"/>
</dbReference>
<dbReference type="CDD" id="cd12336">
    <property type="entry name" value="RRM_RBM7_like"/>
    <property type="match status" value="1"/>
</dbReference>
<comment type="subcellular location">
    <subcellularLocation>
        <location evidence="1">Nucleus</location>
        <location evidence="1">Nucleoplasm</location>
    </subcellularLocation>
</comment>
<comment type="caution">
    <text evidence="7">The sequence shown here is derived from an EMBL/GenBank/DDBJ whole genome shotgun (WGS) entry which is preliminary data.</text>
</comment>
<dbReference type="GO" id="GO:0003727">
    <property type="term" value="F:single-stranded RNA binding"/>
    <property type="evidence" value="ECO:0007669"/>
    <property type="project" value="TreeGrafter"/>
</dbReference>
<dbReference type="SUPFAM" id="SSF54928">
    <property type="entry name" value="RNA-binding domain, RBD"/>
    <property type="match status" value="1"/>
</dbReference>
<dbReference type="InterPro" id="IPR000504">
    <property type="entry name" value="RRM_dom"/>
</dbReference>
<keyword evidence="8" id="KW-1185">Reference proteome</keyword>
<dbReference type="Pfam" id="PF00076">
    <property type="entry name" value="RRM_1"/>
    <property type="match status" value="1"/>
</dbReference>
<evidence type="ECO:0000313" key="7">
    <source>
        <dbReference type="EMBL" id="KAK9508279.1"/>
    </source>
</evidence>
<dbReference type="Proteomes" id="UP001461498">
    <property type="component" value="Unassembled WGS sequence"/>
</dbReference>
<dbReference type="PROSITE" id="PS50102">
    <property type="entry name" value="RRM"/>
    <property type="match status" value="1"/>
</dbReference>
<feature type="region of interest" description="Disordered" evidence="5">
    <location>
        <begin position="201"/>
        <end position="273"/>
    </location>
</feature>
<evidence type="ECO:0000259" key="6">
    <source>
        <dbReference type="PROSITE" id="PS50102"/>
    </source>
</evidence>
<protein>
    <recommendedName>
        <fullName evidence="6">RRM domain-containing protein</fullName>
    </recommendedName>
</protein>
<feature type="compositionally biased region" description="Basic and acidic residues" evidence="5">
    <location>
        <begin position="214"/>
        <end position="229"/>
    </location>
</feature>
<dbReference type="SMART" id="SM00360">
    <property type="entry name" value="RRM"/>
    <property type="match status" value="1"/>
</dbReference>